<feature type="compositionally biased region" description="Basic and acidic residues" evidence="1">
    <location>
        <begin position="53"/>
        <end position="63"/>
    </location>
</feature>
<name>A0A8A4E6J8_BURPE</name>
<dbReference type="EMBL" id="CP071754">
    <property type="protein sequence ID" value="QTB65204.1"/>
    <property type="molecule type" value="Genomic_DNA"/>
</dbReference>
<evidence type="ECO:0000256" key="1">
    <source>
        <dbReference type="SAM" id="MobiDB-lite"/>
    </source>
</evidence>
<feature type="region of interest" description="Disordered" evidence="1">
    <location>
        <begin position="1"/>
        <end position="63"/>
    </location>
</feature>
<dbReference type="AlphaFoldDB" id="A0A8A4E6J8"/>
<reference evidence="2" key="1">
    <citation type="submission" date="2021-03" db="EMBL/GenBank/DDBJ databases">
        <title>Complete genome of Burkholderia pseudomallei_VBP364.</title>
        <authorList>
            <person name="Balaji V."/>
            <person name="Yamuna B."/>
            <person name="Monisha P."/>
        </authorList>
    </citation>
    <scope>NUCLEOTIDE SEQUENCE</scope>
    <source>
        <strain evidence="2">VBP364</strain>
    </source>
</reference>
<feature type="region of interest" description="Disordered" evidence="1">
    <location>
        <begin position="94"/>
        <end position="118"/>
    </location>
</feature>
<organism evidence="2">
    <name type="scientific">Burkholderia pseudomallei</name>
    <name type="common">Pseudomonas pseudomallei</name>
    <dbReference type="NCBI Taxonomy" id="28450"/>
    <lineage>
        <taxon>Bacteria</taxon>
        <taxon>Pseudomonadati</taxon>
        <taxon>Pseudomonadota</taxon>
        <taxon>Betaproteobacteria</taxon>
        <taxon>Burkholderiales</taxon>
        <taxon>Burkholderiaceae</taxon>
        <taxon>Burkholderia</taxon>
        <taxon>pseudomallei group</taxon>
    </lineage>
</organism>
<gene>
    <name evidence="2" type="ORF">J3D99_15980</name>
</gene>
<protein>
    <submittedName>
        <fullName evidence="2">Uncharacterized protein</fullName>
    </submittedName>
</protein>
<accession>A0A8A4E6J8</accession>
<sequence>MTQDDGGDAPVDRCRSSPSSQQGLPHRVIAARSRRSPVRSAPRASTGSRRPRTRDVRVRDAHRGARPLRACAALDRHATGAIGRADSVALHADARRIRSGTPPARAPSRFGAASARAA</sequence>
<evidence type="ECO:0000313" key="2">
    <source>
        <dbReference type="EMBL" id="QTB65204.1"/>
    </source>
</evidence>
<proteinExistence type="predicted"/>